<sequence>MAQKNDTFPTFNTLSTFVRERCVALQLAEGSREGSSNSEKTEFSGKLAPPGYQTRSKTRALS</sequence>
<keyword evidence="3" id="KW-1185">Reference proteome</keyword>
<protein>
    <submittedName>
        <fullName evidence="2">Uncharacterized protein</fullName>
    </submittedName>
</protein>
<evidence type="ECO:0000313" key="3">
    <source>
        <dbReference type="Proteomes" id="UP000479000"/>
    </source>
</evidence>
<name>A0A6H5GXJ8_9HEMI</name>
<dbReference type="EMBL" id="CADCXU010019857">
    <property type="protein sequence ID" value="CAB0007956.1"/>
    <property type="molecule type" value="Genomic_DNA"/>
</dbReference>
<feature type="region of interest" description="Disordered" evidence="1">
    <location>
        <begin position="27"/>
        <end position="62"/>
    </location>
</feature>
<feature type="non-terminal residue" evidence="2">
    <location>
        <position position="62"/>
    </location>
</feature>
<gene>
    <name evidence="2" type="ORF">NTEN_LOCUS13202</name>
</gene>
<proteinExistence type="predicted"/>
<dbReference type="AlphaFoldDB" id="A0A6H5GXJ8"/>
<evidence type="ECO:0000256" key="1">
    <source>
        <dbReference type="SAM" id="MobiDB-lite"/>
    </source>
</evidence>
<reference evidence="2 3" key="1">
    <citation type="submission" date="2020-02" db="EMBL/GenBank/DDBJ databases">
        <authorList>
            <person name="Ferguson B K."/>
        </authorList>
    </citation>
    <scope>NUCLEOTIDE SEQUENCE [LARGE SCALE GENOMIC DNA]</scope>
</reference>
<accession>A0A6H5GXJ8</accession>
<feature type="compositionally biased region" description="Polar residues" evidence="1">
    <location>
        <begin position="53"/>
        <end position="62"/>
    </location>
</feature>
<evidence type="ECO:0000313" key="2">
    <source>
        <dbReference type="EMBL" id="CAB0007956.1"/>
    </source>
</evidence>
<organism evidence="2 3">
    <name type="scientific">Nesidiocoris tenuis</name>
    <dbReference type="NCBI Taxonomy" id="355587"/>
    <lineage>
        <taxon>Eukaryota</taxon>
        <taxon>Metazoa</taxon>
        <taxon>Ecdysozoa</taxon>
        <taxon>Arthropoda</taxon>
        <taxon>Hexapoda</taxon>
        <taxon>Insecta</taxon>
        <taxon>Pterygota</taxon>
        <taxon>Neoptera</taxon>
        <taxon>Paraneoptera</taxon>
        <taxon>Hemiptera</taxon>
        <taxon>Heteroptera</taxon>
        <taxon>Panheteroptera</taxon>
        <taxon>Cimicomorpha</taxon>
        <taxon>Miridae</taxon>
        <taxon>Dicyphina</taxon>
        <taxon>Nesidiocoris</taxon>
    </lineage>
</organism>
<dbReference type="Proteomes" id="UP000479000">
    <property type="component" value="Unassembled WGS sequence"/>
</dbReference>